<comment type="caution">
    <text evidence="6">The sequence shown here is derived from an EMBL/GenBank/DDBJ whole genome shotgun (WGS) entry which is preliminary data.</text>
</comment>
<name>K2PGA9_9LACT</name>
<keyword evidence="4" id="KW-0804">Transcription</keyword>
<dbReference type="InterPro" id="IPR011663">
    <property type="entry name" value="UTRA"/>
</dbReference>
<accession>K2PGA9</accession>
<dbReference type="Pfam" id="PF07702">
    <property type="entry name" value="UTRA"/>
    <property type="match status" value="1"/>
</dbReference>
<keyword evidence="3" id="KW-0238">DNA-binding</keyword>
<dbReference type="RefSeq" id="WP_003136787.1">
    <property type="nucleotide sequence ID" value="NZ_AMQS01000042.1"/>
</dbReference>
<dbReference type="InterPro" id="IPR050679">
    <property type="entry name" value="Bact_HTH_transcr_reg"/>
</dbReference>
<evidence type="ECO:0000256" key="1">
    <source>
        <dbReference type="ARBA" id="ARBA00022491"/>
    </source>
</evidence>
<dbReference type="PROSITE" id="PS50949">
    <property type="entry name" value="HTH_GNTR"/>
    <property type="match status" value="1"/>
</dbReference>
<sequence>MKKKQPKYLVIYEDVKGKILSGEYPINSRIQDGNTLVKAYDASLMTVKKALDILVSEGFLIRRRGYGTIVKDWTKGKKAHLYAVEGSSKRHMGQMESKILTFEIEHPSVAIAQKLSIETDDFIYRIERVRYVEEVPTIIEYTYMPISIIPQLKYSHLVGSIYKYIIEELGLVIQSSFLNVKGVRPNELEKKTMHLQDTDFLMQVEQVANLDDGRIFEYSIARHLPDSFNFETVIFNS</sequence>
<dbReference type="FunFam" id="3.40.1410.10:FF:000008">
    <property type="entry name" value="Transcriptional regulator, GntR family"/>
    <property type="match status" value="1"/>
</dbReference>
<dbReference type="GO" id="GO:0003700">
    <property type="term" value="F:DNA-binding transcription factor activity"/>
    <property type="evidence" value="ECO:0007669"/>
    <property type="project" value="InterPro"/>
</dbReference>
<evidence type="ECO:0000256" key="2">
    <source>
        <dbReference type="ARBA" id="ARBA00023015"/>
    </source>
</evidence>
<dbReference type="Proteomes" id="UP000006787">
    <property type="component" value="Unassembled WGS sequence"/>
</dbReference>
<keyword evidence="2" id="KW-0805">Transcription regulation</keyword>
<dbReference type="PANTHER" id="PTHR44846">
    <property type="entry name" value="MANNOSYL-D-GLYCERATE TRANSPORT/METABOLISM SYSTEM REPRESSOR MNGR-RELATED"/>
    <property type="match status" value="1"/>
</dbReference>
<evidence type="ECO:0000313" key="7">
    <source>
        <dbReference type="Proteomes" id="UP000006787"/>
    </source>
</evidence>
<dbReference type="Gene3D" id="3.40.1410.10">
    <property type="entry name" value="Chorismate lyase-like"/>
    <property type="match status" value="1"/>
</dbReference>
<evidence type="ECO:0000313" key="6">
    <source>
        <dbReference type="EMBL" id="EKF50475.1"/>
    </source>
</evidence>
<dbReference type="eggNOG" id="COG2188">
    <property type="taxonomic scope" value="Bacteria"/>
</dbReference>
<dbReference type="InterPro" id="IPR036390">
    <property type="entry name" value="WH_DNA-bd_sf"/>
</dbReference>
<dbReference type="InterPro" id="IPR028978">
    <property type="entry name" value="Chorismate_lyase_/UTRA_dom_sf"/>
</dbReference>
<reference evidence="6 7" key="1">
    <citation type="journal article" date="2012" name="J. Bacteriol.">
        <title>Genome Sequence of the Bacteriocin-Producing Strain Lactococcus garvieae DCC43.</title>
        <authorList>
            <person name="Gabrielsen C."/>
            <person name="Brede D.A."/>
            <person name="Hernandez P.E."/>
            <person name="Nes I.F."/>
            <person name="Diep D.B."/>
        </authorList>
    </citation>
    <scope>NUCLEOTIDE SEQUENCE [LARGE SCALE GENOMIC DNA]</scope>
    <source>
        <strain evidence="6 7">DCC43</strain>
    </source>
</reference>
<dbReference type="Pfam" id="PF00392">
    <property type="entry name" value="GntR"/>
    <property type="match status" value="1"/>
</dbReference>
<dbReference type="SMART" id="SM00345">
    <property type="entry name" value="HTH_GNTR"/>
    <property type="match status" value="1"/>
</dbReference>
<dbReference type="PATRIC" id="fig|1231377.3.peg.2129"/>
<dbReference type="CDD" id="cd07377">
    <property type="entry name" value="WHTH_GntR"/>
    <property type="match status" value="1"/>
</dbReference>
<dbReference type="InterPro" id="IPR036388">
    <property type="entry name" value="WH-like_DNA-bd_sf"/>
</dbReference>
<evidence type="ECO:0000256" key="3">
    <source>
        <dbReference type="ARBA" id="ARBA00023125"/>
    </source>
</evidence>
<keyword evidence="1" id="KW-0678">Repressor</keyword>
<proteinExistence type="predicted"/>
<dbReference type="GO" id="GO:0003677">
    <property type="term" value="F:DNA binding"/>
    <property type="evidence" value="ECO:0007669"/>
    <property type="project" value="UniProtKB-KW"/>
</dbReference>
<evidence type="ECO:0000256" key="4">
    <source>
        <dbReference type="ARBA" id="ARBA00023163"/>
    </source>
</evidence>
<dbReference type="GO" id="GO:0045892">
    <property type="term" value="P:negative regulation of DNA-templated transcription"/>
    <property type="evidence" value="ECO:0007669"/>
    <property type="project" value="TreeGrafter"/>
</dbReference>
<dbReference type="PANTHER" id="PTHR44846:SF5">
    <property type="entry name" value="HTH-TYPE TRANSCRIPTIONAL REGULATOR GMUR"/>
    <property type="match status" value="1"/>
</dbReference>
<dbReference type="Gene3D" id="1.10.10.10">
    <property type="entry name" value="Winged helix-like DNA-binding domain superfamily/Winged helix DNA-binding domain"/>
    <property type="match status" value="1"/>
</dbReference>
<organism evidence="6 7">
    <name type="scientific">Lactococcus garvieae DCC43</name>
    <dbReference type="NCBI Taxonomy" id="1231377"/>
    <lineage>
        <taxon>Bacteria</taxon>
        <taxon>Bacillati</taxon>
        <taxon>Bacillota</taxon>
        <taxon>Bacilli</taxon>
        <taxon>Lactobacillales</taxon>
        <taxon>Streptococcaceae</taxon>
        <taxon>Lactococcus</taxon>
    </lineage>
</organism>
<dbReference type="SMART" id="SM00866">
    <property type="entry name" value="UTRA"/>
    <property type="match status" value="1"/>
</dbReference>
<protein>
    <submittedName>
        <fullName evidence="6">Transcriptional regulator, GntR family</fullName>
    </submittedName>
</protein>
<dbReference type="AlphaFoldDB" id="K2PGA9"/>
<dbReference type="EMBL" id="AMQS01000042">
    <property type="protein sequence ID" value="EKF50475.1"/>
    <property type="molecule type" value="Genomic_DNA"/>
</dbReference>
<dbReference type="SUPFAM" id="SSF64288">
    <property type="entry name" value="Chorismate lyase-like"/>
    <property type="match status" value="1"/>
</dbReference>
<feature type="domain" description="HTH gntR-type" evidence="5">
    <location>
        <begin position="5"/>
        <end position="73"/>
    </location>
</feature>
<gene>
    <name evidence="6" type="ORF">C426_2145</name>
</gene>
<evidence type="ECO:0000259" key="5">
    <source>
        <dbReference type="PROSITE" id="PS50949"/>
    </source>
</evidence>
<dbReference type="InterPro" id="IPR000524">
    <property type="entry name" value="Tscrpt_reg_HTH_GntR"/>
</dbReference>
<dbReference type="SUPFAM" id="SSF46785">
    <property type="entry name" value="Winged helix' DNA-binding domain"/>
    <property type="match status" value="1"/>
</dbReference>